<dbReference type="GO" id="GO:0005085">
    <property type="term" value="F:guanyl-nucleotide exchange factor activity"/>
    <property type="evidence" value="ECO:0007669"/>
    <property type="project" value="InterPro"/>
</dbReference>
<feature type="compositionally biased region" description="Polar residues" evidence="1">
    <location>
        <begin position="113"/>
        <end position="122"/>
    </location>
</feature>
<dbReference type="Proteomes" id="UP000070444">
    <property type="component" value="Unassembled WGS sequence"/>
</dbReference>
<feature type="region of interest" description="Disordered" evidence="1">
    <location>
        <begin position="91"/>
        <end position="129"/>
    </location>
</feature>
<dbReference type="Pfam" id="PF01369">
    <property type="entry name" value="Sec7"/>
    <property type="match status" value="1"/>
</dbReference>
<name>A0A137NY40_CONC2</name>
<evidence type="ECO:0000256" key="1">
    <source>
        <dbReference type="SAM" id="MobiDB-lite"/>
    </source>
</evidence>
<feature type="region of interest" description="Disordered" evidence="1">
    <location>
        <begin position="1"/>
        <end position="30"/>
    </location>
</feature>
<dbReference type="Gene3D" id="1.10.220.20">
    <property type="match status" value="1"/>
</dbReference>
<evidence type="ECO:0000313" key="3">
    <source>
        <dbReference type="EMBL" id="KXN67581.1"/>
    </source>
</evidence>
<dbReference type="CDD" id="cd00171">
    <property type="entry name" value="Sec7"/>
    <property type="match status" value="1"/>
</dbReference>
<dbReference type="InterPro" id="IPR011993">
    <property type="entry name" value="PH-like_dom_sf"/>
</dbReference>
<feature type="region of interest" description="Disordered" evidence="1">
    <location>
        <begin position="996"/>
        <end position="1018"/>
    </location>
</feature>
<feature type="region of interest" description="Disordered" evidence="1">
    <location>
        <begin position="162"/>
        <end position="201"/>
    </location>
</feature>
<dbReference type="InterPro" id="IPR000904">
    <property type="entry name" value="Sec7_dom"/>
</dbReference>
<feature type="compositionally biased region" description="Polar residues" evidence="1">
    <location>
        <begin position="597"/>
        <end position="629"/>
    </location>
</feature>
<dbReference type="GO" id="GO:0032012">
    <property type="term" value="P:regulation of ARF protein signal transduction"/>
    <property type="evidence" value="ECO:0007669"/>
    <property type="project" value="InterPro"/>
</dbReference>
<feature type="compositionally biased region" description="Polar residues" evidence="1">
    <location>
        <begin position="548"/>
        <end position="557"/>
    </location>
</feature>
<accession>A0A137NY40</accession>
<feature type="compositionally biased region" description="Low complexity" evidence="1">
    <location>
        <begin position="558"/>
        <end position="569"/>
    </location>
</feature>
<proteinExistence type="predicted"/>
<feature type="domain" description="SEC7" evidence="2">
    <location>
        <begin position="333"/>
        <end position="547"/>
    </location>
</feature>
<evidence type="ECO:0000259" key="2">
    <source>
        <dbReference type="PROSITE" id="PS50190"/>
    </source>
</evidence>
<sequence>MESIDAEYAHNLARHRASNTNETSIDKSRRPQPIVFAPFSPSDPVGVNGVSSGEGQYRYNGVGPNPALENAAIKNSKLKRTSQFFSRLTGFSKSHSSKSNLKSEFGIRPSRFDSGSTHPLDSNTDDHMRVDIDDISSTTATSEVHSQPDELRRDSLYSVRTSATAPAGNISCPNSPVTQKYRSSNTQPPSRAATSPPIIDDSISDDPNLAFKTQLQNFYSHHPGLAGRNSSDEMYRLNQSFGGITLNSIKASFGQPSRKNSVATNITSEASESDHESNFNLDNHQKEPASTLETVVQGVTLDTFNSESSKFAINAASPKSSMESSARSPLLNINEITTEPIKELESENEYTNTENDQSSIHDNTEESDKEAAQSIAIRCFQNDTSFLPPEQITDYLGKRKDFNGLVLEEYMDLFDFSKMTLDDAFRSLCHQLHLQGETQVIDRILNQFSKRYWACNHNPNRNPPSIFLTQDVVYAVSYSLLLLNTDLHVAKNHIKMSRNDFVKNTLSAIEATNEATEYNPANYRIKPHDLQELTSLLKDMYNRIKANQIQQRSASLPSSSRVGTASSSSPQLHRTKSLAKIKSNASRKGPQWGDLSRQASGHSLNMSSQTYGSSPTASITYGKTTSSPAMGSPVAARPTEAPIYPYQKVGTLVRKHLYERADRKAANRAWRDCLVVVDRGDLKMYKSEKGRGMGGGDGLELMDVSLQLGNVSLRHCLSVTLPPPGYSSSRSHVFALQLPSGGVYLFQGQSSDIVAEWVILCNYWSARESKEPLPGGISSIDYGWGTSFDREDELETSNQIRSPSISDSLSISDSGRSSTTIPASSSIQLHDWKPPAPPMVRSLLSQKGQLQALLRQISTLDAELVSHMELRAVIYQRLPTKSAQYAKAFSNWERKSQYLLRELIKYQTYADVLRKAIQVNRGVHHESEGEDEEDPDQNDSENVLDQTIEADFAPDHSNQGHLLDDVALGSDPSLFSGTDSMHIDMESGVYSLDGFRNSFSPSVSTNPRSPLMEEETLP</sequence>
<dbReference type="SMART" id="SM00233">
    <property type="entry name" value="PH"/>
    <property type="match status" value="1"/>
</dbReference>
<feature type="compositionally biased region" description="Polar residues" evidence="1">
    <location>
        <begin position="997"/>
        <end position="1008"/>
    </location>
</feature>
<dbReference type="InterPro" id="IPR035999">
    <property type="entry name" value="Sec7_dom_sf"/>
</dbReference>
<dbReference type="PANTHER" id="PTHR10663">
    <property type="entry name" value="GUANYL-NUCLEOTIDE EXCHANGE FACTOR"/>
    <property type="match status" value="1"/>
</dbReference>
<evidence type="ECO:0000313" key="4">
    <source>
        <dbReference type="Proteomes" id="UP000070444"/>
    </source>
</evidence>
<dbReference type="EMBL" id="KQ964627">
    <property type="protein sequence ID" value="KXN67581.1"/>
    <property type="molecule type" value="Genomic_DNA"/>
</dbReference>
<reference evidence="3 4" key="1">
    <citation type="journal article" date="2015" name="Genome Biol. Evol.">
        <title>Phylogenomic analyses indicate that early fungi evolved digesting cell walls of algal ancestors of land plants.</title>
        <authorList>
            <person name="Chang Y."/>
            <person name="Wang S."/>
            <person name="Sekimoto S."/>
            <person name="Aerts A.L."/>
            <person name="Choi C."/>
            <person name="Clum A."/>
            <person name="LaButti K.M."/>
            <person name="Lindquist E.A."/>
            <person name="Yee Ngan C."/>
            <person name="Ohm R.A."/>
            <person name="Salamov A.A."/>
            <person name="Grigoriev I.V."/>
            <person name="Spatafora J.W."/>
            <person name="Berbee M.L."/>
        </authorList>
    </citation>
    <scope>NUCLEOTIDE SEQUENCE [LARGE SCALE GENOMIC DNA]</scope>
    <source>
        <strain evidence="3 4">NRRL 28638</strain>
    </source>
</reference>
<dbReference type="InterPro" id="IPR023394">
    <property type="entry name" value="Sec7_C_sf"/>
</dbReference>
<dbReference type="STRING" id="796925.A0A137NY40"/>
<feature type="region of interest" description="Disordered" evidence="1">
    <location>
        <begin position="336"/>
        <end position="368"/>
    </location>
</feature>
<dbReference type="PROSITE" id="PS50190">
    <property type="entry name" value="SEC7"/>
    <property type="match status" value="1"/>
</dbReference>
<feature type="compositionally biased region" description="Low complexity" evidence="1">
    <location>
        <begin position="800"/>
        <end position="821"/>
    </location>
</feature>
<organism evidence="3 4">
    <name type="scientific">Conidiobolus coronatus (strain ATCC 28846 / CBS 209.66 / NRRL 28638)</name>
    <name type="common">Delacroixia coronata</name>
    <dbReference type="NCBI Taxonomy" id="796925"/>
    <lineage>
        <taxon>Eukaryota</taxon>
        <taxon>Fungi</taxon>
        <taxon>Fungi incertae sedis</taxon>
        <taxon>Zoopagomycota</taxon>
        <taxon>Entomophthoromycotina</taxon>
        <taxon>Entomophthoromycetes</taxon>
        <taxon>Entomophthorales</taxon>
        <taxon>Ancylistaceae</taxon>
        <taxon>Conidiobolus</taxon>
    </lineage>
</organism>
<dbReference type="Pfam" id="PF15410">
    <property type="entry name" value="PH_9"/>
    <property type="match status" value="1"/>
</dbReference>
<gene>
    <name evidence="3" type="ORF">CONCODRAFT_72877</name>
</gene>
<dbReference type="SUPFAM" id="SSF48425">
    <property type="entry name" value="Sec7 domain"/>
    <property type="match status" value="1"/>
</dbReference>
<dbReference type="OrthoDB" id="2157641at2759"/>
<feature type="compositionally biased region" description="Polar residues" evidence="1">
    <location>
        <begin position="171"/>
        <end position="193"/>
    </location>
</feature>
<dbReference type="Gene3D" id="2.30.29.30">
    <property type="entry name" value="Pleckstrin-homology domain (PH domain)/Phosphotyrosine-binding domain (PTB)"/>
    <property type="match status" value="1"/>
</dbReference>
<dbReference type="Gene3D" id="1.10.1000.11">
    <property type="entry name" value="Arf Nucleotide-binding Site Opener,domain 2"/>
    <property type="match status" value="1"/>
</dbReference>
<dbReference type="SMART" id="SM00222">
    <property type="entry name" value="Sec7"/>
    <property type="match status" value="1"/>
</dbReference>
<dbReference type="InterPro" id="IPR041681">
    <property type="entry name" value="PH_9"/>
</dbReference>
<feature type="compositionally biased region" description="Low complexity" evidence="1">
    <location>
        <begin position="92"/>
        <end position="103"/>
    </location>
</feature>
<feature type="compositionally biased region" description="Polar residues" evidence="1">
    <location>
        <begin position="349"/>
        <end position="361"/>
    </location>
</feature>
<keyword evidence="4" id="KW-1185">Reference proteome</keyword>
<feature type="region of interest" description="Disordered" evidence="1">
    <location>
        <begin position="548"/>
        <end position="635"/>
    </location>
</feature>
<protein>
    <recommendedName>
        <fullName evidence="2">SEC7 domain-containing protein</fullName>
    </recommendedName>
</protein>
<dbReference type="SUPFAM" id="SSF50729">
    <property type="entry name" value="PH domain-like"/>
    <property type="match status" value="1"/>
</dbReference>
<dbReference type="AlphaFoldDB" id="A0A137NY40"/>
<dbReference type="InterPro" id="IPR001849">
    <property type="entry name" value="PH_domain"/>
</dbReference>
<feature type="region of interest" description="Disordered" evidence="1">
    <location>
        <begin position="793"/>
        <end position="828"/>
    </location>
</feature>